<dbReference type="EMBL" id="FNOK01000016">
    <property type="protein sequence ID" value="SDX86634.1"/>
    <property type="molecule type" value="Genomic_DNA"/>
</dbReference>
<proteinExistence type="predicted"/>
<dbReference type="RefSeq" id="WP_093267158.1">
    <property type="nucleotide sequence ID" value="NZ_FNOK01000016.1"/>
</dbReference>
<sequence>MLADPYRGETQEVYWIVGIGFAQRHATPVRPGAQPGGEWIPSLCEVWMRVPFATIAGRTPRSAAITERCPQCTDVIDERGYSGRNWDF</sequence>
<dbReference type="AlphaFoldDB" id="A0A1H3F8U8"/>
<keyword evidence="2" id="KW-1185">Reference proteome</keyword>
<dbReference type="OrthoDB" id="3691612at2"/>
<evidence type="ECO:0008006" key="3">
    <source>
        <dbReference type="Google" id="ProtNLM"/>
    </source>
</evidence>
<accession>A0A1H3F8U8</accession>
<gene>
    <name evidence="1" type="ORF">SAMN05216215_101696</name>
</gene>
<name>A0A1H3F8U8_9PSEU</name>
<organism evidence="1 2">
    <name type="scientific">Saccharopolyspora shandongensis</name>
    <dbReference type="NCBI Taxonomy" id="418495"/>
    <lineage>
        <taxon>Bacteria</taxon>
        <taxon>Bacillati</taxon>
        <taxon>Actinomycetota</taxon>
        <taxon>Actinomycetes</taxon>
        <taxon>Pseudonocardiales</taxon>
        <taxon>Pseudonocardiaceae</taxon>
        <taxon>Saccharopolyspora</taxon>
    </lineage>
</organism>
<dbReference type="Proteomes" id="UP000199529">
    <property type="component" value="Unassembled WGS sequence"/>
</dbReference>
<evidence type="ECO:0000313" key="2">
    <source>
        <dbReference type="Proteomes" id="UP000199529"/>
    </source>
</evidence>
<reference evidence="2" key="1">
    <citation type="submission" date="2016-10" db="EMBL/GenBank/DDBJ databases">
        <authorList>
            <person name="Varghese N."/>
            <person name="Submissions S."/>
        </authorList>
    </citation>
    <scope>NUCLEOTIDE SEQUENCE [LARGE SCALE GENOMIC DNA]</scope>
    <source>
        <strain evidence="2">CGMCC 4.3530</strain>
    </source>
</reference>
<evidence type="ECO:0000313" key="1">
    <source>
        <dbReference type="EMBL" id="SDX86634.1"/>
    </source>
</evidence>
<dbReference type="STRING" id="418495.SAMN05216215_101696"/>
<protein>
    <recommendedName>
        <fullName evidence="3">Zinc-finger</fullName>
    </recommendedName>
</protein>